<feature type="compositionally biased region" description="Polar residues" evidence="1">
    <location>
        <begin position="165"/>
        <end position="176"/>
    </location>
</feature>
<dbReference type="EMBL" id="HACA01008476">
    <property type="protein sequence ID" value="CDW25837.1"/>
    <property type="molecule type" value="Transcribed_RNA"/>
</dbReference>
<dbReference type="OrthoDB" id="10670531at2759"/>
<feature type="compositionally biased region" description="Polar residues" evidence="1">
    <location>
        <begin position="204"/>
        <end position="225"/>
    </location>
</feature>
<proteinExistence type="predicted"/>
<sequence length="381" mass="41481">LNSNIEKHRITLTKQIHTCKIVFYNLIQKFPSIKNEALKILGMAANTNPEEVSSSTQIYSGTITPDSEPRSATLLTENGPLEVCIVKSKAVPEPSGKFRCPVPNCDYGSHSRIRITKHFHVDHKNYRSWRDVFLRKDAPHFIVKKNRGKLDEEGTSTPPLDRTNVPLQSPNTNPLESLQKLAASPASSSAASSPPMEIQPNSPPSTLGNNPQNIPSQNNAPNCNSQQIPIGIPLQPQAPFIQPLGQQFLPQPGLLPMMPPQGLFLPMQQQQPQYKVIQVLVPSRLVQSGPPISLCPSPERPYTLLPLQKVGSSLLPALNEPRILLSQPHTTIPVVTPTSSGLNQPLPPTECVPNVIPLIGPHLSFHHGGGHGVPPSQGPPL</sequence>
<organism evidence="2">
    <name type="scientific">Lepeophtheirus salmonis</name>
    <name type="common">Salmon louse</name>
    <name type="synonym">Caligus salmonis</name>
    <dbReference type="NCBI Taxonomy" id="72036"/>
    <lineage>
        <taxon>Eukaryota</taxon>
        <taxon>Metazoa</taxon>
        <taxon>Ecdysozoa</taxon>
        <taxon>Arthropoda</taxon>
        <taxon>Crustacea</taxon>
        <taxon>Multicrustacea</taxon>
        <taxon>Hexanauplia</taxon>
        <taxon>Copepoda</taxon>
        <taxon>Siphonostomatoida</taxon>
        <taxon>Caligidae</taxon>
        <taxon>Lepeophtheirus</taxon>
    </lineage>
</organism>
<feature type="compositionally biased region" description="Low complexity" evidence="1">
    <location>
        <begin position="182"/>
        <end position="195"/>
    </location>
</feature>
<evidence type="ECO:0000313" key="2">
    <source>
        <dbReference type="EMBL" id="CDW25837.1"/>
    </source>
</evidence>
<name>A0A0K2TJP4_LEPSM</name>
<protein>
    <submittedName>
        <fullName evidence="2">Uncharacterized protein</fullName>
    </submittedName>
</protein>
<dbReference type="AlphaFoldDB" id="A0A0K2TJP4"/>
<feature type="region of interest" description="Disordered" evidence="1">
    <location>
        <begin position="145"/>
        <end position="231"/>
    </location>
</feature>
<evidence type="ECO:0000256" key="1">
    <source>
        <dbReference type="SAM" id="MobiDB-lite"/>
    </source>
</evidence>
<reference evidence="2" key="1">
    <citation type="submission" date="2014-05" db="EMBL/GenBank/DDBJ databases">
        <authorList>
            <person name="Chronopoulou M."/>
        </authorList>
    </citation>
    <scope>NUCLEOTIDE SEQUENCE</scope>
    <source>
        <tissue evidence="2">Whole organism</tissue>
    </source>
</reference>
<accession>A0A0K2TJP4</accession>
<feature type="non-terminal residue" evidence="2">
    <location>
        <position position="1"/>
    </location>
</feature>